<organism evidence="1 2">
    <name type="scientific">Stenomitos frigidus AS-A4</name>
    <dbReference type="NCBI Taxonomy" id="2933935"/>
    <lineage>
        <taxon>Bacteria</taxon>
        <taxon>Bacillati</taxon>
        <taxon>Cyanobacteriota</taxon>
        <taxon>Cyanophyceae</taxon>
        <taxon>Leptolyngbyales</taxon>
        <taxon>Leptolyngbyaceae</taxon>
        <taxon>Stenomitos</taxon>
    </lineage>
</organism>
<evidence type="ECO:0000313" key="2">
    <source>
        <dbReference type="Proteomes" id="UP001476950"/>
    </source>
</evidence>
<dbReference type="Proteomes" id="UP001476950">
    <property type="component" value="Unassembled WGS sequence"/>
</dbReference>
<accession>A0ABV0KGQ8</accession>
<dbReference type="RefSeq" id="WP_190447586.1">
    <property type="nucleotide sequence ID" value="NZ_JAMPLM010000005.1"/>
</dbReference>
<proteinExistence type="predicted"/>
<name>A0ABV0KGQ8_9CYAN</name>
<comment type="caution">
    <text evidence="1">The sequence shown here is derived from an EMBL/GenBank/DDBJ whole genome shotgun (WGS) entry which is preliminary data.</text>
</comment>
<keyword evidence="2" id="KW-1185">Reference proteome</keyword>
<dbReference type="EMBL" id="JAMPLM010000005">
    <property type="protein sequence ID" value="MEP1058389.1"/>
    <property type="molecule type" value="Genomic_DNA"/>
</dbReference>
<sequence>MSFEVEGLAIANPFVVFGGQLISAMLSKLNRFLAELSRFQAIQMCQGVQFVGVKAV</sequence>
<gene>
    <name evidence="1" type="ORF">NDI38_08045</name>
</gene>
<evidence type="ECO:0000313" key="1">
    <source>
        <dbReference type="EMBL" id="MEP1058389.1"/>
    </source>
</evidence>
<reference evidence="1 2" key="1">
    <citation type="submission" date="2022-04" db="EMBL/GenBank/DDBJ databases">
        <title>Positive selection, recombination, and allopatry shape intraspecific diversity of widespread and dominant cyanobacteria.</title>
        <authorList>
            <person name="Wei J."/>
            <person name="Shu W."/>
            <person name="Hu C."/>
        </authorList>
    </citation>
    <scope>NUCLEOTIDE SEQUENCE [LARGE SCALE GENOMIC DNA]</scope>
    <source>
        <strain evidence="1 2">AS-A4</strain>
    </source>
</reference>
<protein>
    <submittedName>
        <fullName evidence="1">Uncharacterized protein</fullName>
    </submittedName>
</protein>